<dbReference type="GO" id="GO:0031110">
    <property type="term" value="P:regulation of microtubule polymerization or depolymerization"/>
    <property type="evidence" value="ECO:0007669"/>
    <property type="project" value="InterPro"/>
</dbReference>
<sequence length="172" mass="19562">MNNNKSKQTKRTEKKSPSANLTEIEKHNKDIAQPNVPPKIAARLTASSKDKQITQETLNKGLDQARERRMSKQTKRTEKKSPSANLTEIEKHNKDIAQPNVPPKIAARLTASSKDKQITQETLNKGLDQARERRMSLQADRADRLRQHLARVEQVAQMKKGQKPLTEEPEVE</sequence>
<evidence type="ECO:0000256" key="1">
    <source>
        <dbReference type="SAM" id="MobiDB-lite"/>
    </source>
</evidence>
<dbReference type="EMBL" id="KL596626">
    <property type="protein sequence ID" value="KER33307.1"/>
    <property type="molecule type" value="Genomic_DNA"/>
</dbReference>
<feature type="compositionally biased region" description="Basic and acidic residues" evidence="1">
    <location>
        <begin position="128"/>
        <end position="137"/>
    </location>
</feature>
<dbReference type="AlphaFoldDB" id="A0A075A4U9"/>
<dbReference type="OrthoDB" id="6263560at2759"/>
<gene>
    <name evidence="2" type="ORF">T265_00806</name>
</gene>
<dbReference type="CTD" id="20314994"/>
<evidence type="ECO:0000313" key="3">
    <source>
        <dbReference type="Proteomes" id="UP000054324"/>
    </source>
</evidence>
<organism evidence="2 3">
    <name type="scientific">Opisthorchis viverrini</name>
    <name type="common">Southeast Asian liver fluke</name>
    <dbReference type="NCBI Taxonomy" id="6198"/>
    <lineage>
        <taxon>Eukaryota</taxon>
        <taxon>Metazoa</taxon>
        <taxon>Spiralia</taxon>
        <taxon>Lophotrochozoa</taxon>
        <taxon>Platyhelminthes</taxon>
        <taxon>Trematoda</taxon>
        <taxon>Digenea</taxon>
        <taxon>Opisthorchiida</taxon>
        <taxon>Opisthorchiata</taxon>
        <taxon>Opisthorchiidae</taxon>
        <taxon>Opisthorchis</taxon>
    </lineage>
</organism>
<keyword evidence="3" id="KW-1185">Reference proteome</keyword>
<name>A0A075A4U9_OPIVI</name>
<dbReference type="SUPFAM" id="SSF101494">
    <property type="entry name" value="Stathmin"/>
    <property type="match status" value="1"/>
</dbReference>
<dbReference type="RefSeq" id="XP_009162942.1">
    <property type="nucleotide sequence ID" value="XM_009164678.1"/>
</dbReference>
<feature type="region of interest" description="Disordered" evidence="1">
    <location>
        <begin position="1"/>
        <end position="137"/>
    </location>
</feature>
<accession>A0A075A4U9</accession>
<dbReference type="InterPro" id="IPR036002">
    <property type="entry name" value="Stathmin_sf"/>
</dbReference>
<evidence type="ECO:0000313" key="2">
    <source>
        <dbReference type="EMBL" id="KER33307.1"/>
    </source>
</evidence>
<feature type="compositionally biased region" description="Basic and acidic residues" evidence="1">
    <location>
        <begin position="63"/>
        <end position="81"/>
    </location>
</feature>
<proteinExistence type="predicted"/>
<reference evidence="2 3" key="1">
    <citation type="submission" date="2013-11" db="EMBL/GenBank/DDBJ databases">
        <title>Opisthorchis viverrini - life in the bile duct.</title>
        <authorList>
            <person name="Young N.D."/>
            <person name="Nagarajan N."/>
            <person name="Lin S.J."/>
            <person name="Korhonen P.K."/>
            <person name="Jex A.R."/>
            <person name="Hall R.S."/>
            <person name="Safavi-Hemami H."/>
            <person name="Kaewkong W."/>
            <person name="Bertrand D."/>
            <person name="Gao S."/>
            <person name="Seet Q."/>
            <person name="Wongkham S."/>
            <person name="Teh B.T."/>
            <person name="Wongkham C."/>
            <person name="Intapan P.M."/>
            <person name="Maleewong W."/>
            <person name="Yang X."/>
            <person name="Hu M."/>
            <person name="Wang Z."/>
            <person name="Hofmann A."/>
            <person name="Sternberg P.W."/>
            <person name="Tan P."/>
            <person name="Wang J."/>
            <person name="Gasser R.B."/>
        </authorList>
    </citation>
    <scope>NUCLEOTIDE SEQUENCE [LARGE SCALE GENOMIC DNA]</scope>
</reference>
<dbReference type="GeneID" id="20314994"/>
<dbReference type="Proteomes" id="UP000054324">
    <property type="component" value="Unassembled WGS sequence"/>
</dbReference>
<protein>
    <submittedName>
        <fullName evidence="2">Uncharacterized protein</fullName>
    </submittedName>
</protein>
<dbReference type="KEGG" id="ovi:T265_00806"/>